<protein>
    <recommendedName>
        <fullName evidence="3">Reverse transcriptase zinc-binding domain-containing protein</fullName>
    </recommendedName>
</protein>
<gene>
    <name evidence="1" type="ORF">KUTeg_015951</name>
</gene>
<proteinExistence type="predicted"/>
<accession>A0ABQ9EJH2</accession>
<evidence type="ECO:0000313" key="2">
    <source>
        <dbReference type="Proteomes" id="UP001217089"/>
    </source>
</evidence>
<dbReference type="Proteomes" id="UP001217089">
    <property type="component" value="Unassembled WGS sequence"/>
</dbReference>
<dbReference type="EMBL" id="JARBDR010000813">
    <property type="protein sequence ID" value="KAJ8305406.1"/>
    <property type="molecule type" value="Genomic_DNA"/>
</dbReference>
<evidence type="ECO:0008006" key="3">
    <source>
        <dbReference type="Google" id="ProtNLM"/>
    </source>
</evidence>
<sequence>MITFYKAINGYAPAYLQHIIHPYFPADTGYNLRHSGQFFQLPLCRTSSYFNSFLPSTIKLWNELPITIKSATSIASFKSKLKSYFYTSEINPSFNYGSRVENIHHCQLRNFSSNLKRHLFDHFIENDPSCPKCGSPSEDNQHFLFDCVAFSQHRQKLFDAIYSITSLPSIDLQILLHGSPEYSYGKNTLLFQAVHAFIKDSQRFKSSNSN</sequence>
<evidence type="ECO:0000313" key="1">
    <source>
        <dbReference type="EMBL" id="KAJ8305406.1"/>
    </source>
</evidence>
<organism evidence="1 2">
    <name type="scientific">Tegillarca granosa</name>
    <name type="common">Malaysian cockle</name>
    <name type="synonym">Anadara granosa</name>
    <dbReference type="NCBI Taxonomy" id="220873"/>
    <lineage>
        <taxon>Eukaryota</taxon>
        <taxon>Metazoa</taxon>
        <taxon>Spiralia</taxon>
        <taxon>Lophotrochozoa</taxon>
        <taxon>Mollusca</taxon>
        <taxon>Bivalvia</taxon>
        <taxon>Autobranchia</taxon>
        <taxon>Pteriomorphia</taxon>
        <taxon>Arcoida</taxon>
        <taxon>Arcoidea</taxon>
        <taxon>Arcidae</taxon>
        <taxon>Tegillarca</taxon>
    </lineage>
</organism>
<comment type="caution">
    <text evidence="1">The sequence shown here is derived from an EMBL/GenBank/DDBJ whole genome shotgun (WGS) entry which is preliminary data.</text>
</comment>
<name>A0ABQ9EJH2_TEGGR</name>
<reference evidence="1 2" key="1">
    <citation type="submission" date="2022-12" db="EMBL/GenBank/DDBJ databases">
        <title>Chromosome-level genome of Tegillarca granosa.</title>
        <authorList>
            <person name="Kim J."/>
        </authorList>
    </citation>
    <scope>NUCLEOTIDE SEQUENCE [LARGE SCALE GENOMIC DNA]</scope>
    <source>
        <strain evidence="1">Teg-2019</strain>
        <tissue evidence="1">Adductor muscle</tissue>
    </source>
</reference>
<keyword evidence="2" id="KW-1185">Reference proteome</keyword>